<keyword evidence="1" id="KW-0808">Transferase</keyword>
<dbReference type="EMBL" id="JANLCK010000004">
    <property type="protein sequence ID" value="MCS5726143.1"/>
    <property type="molecule type" value="Genomic_DNA"/>
</dbReference>
<dbReference type="AlphaFoldDB" id="A0AA42BWH3"/>
<dbReference type="PANTHER" id="PTHR10584:SF167">
    <property type="entry name" value="PFKB DOMAIN PROTEIN"/>
    <property type="match status" value="1"/>
</dbReference>
<evidence type="ECO:0000313" key="5">
    <source>
        <dbReference type="Proteomes" id="UP001165587"/>
    </source>
</evidence>
<keyword evidence="5" id="KW-1185">Reference proteome</keyword>
<dbReference type="InterPro" id="IPR002173">
    <property type="entry name" value="Carboh/pur_kinase_PfkB_CS"/>
</dbReference>
<protein>
    <submittedName>
        <fullName evidence="4">PfkB family carbohydrate kinase</fullName>
    </submittedName>
</protein>
<dbReference type="PANTHER" id="PTHR10584">
    <property type="entry name" value="SUGAR KINASE"/>
    <property type="match status" value="1"/>
</dbReference>
<dbReference type="Proteomes" id="UP001165587">
    <property type="component" value="Unassembled WGS sequence"/>
</dbReference>
<dbReference type="GO" id="GO:0016301">
    <property type="term" value="F:kinase activity"/>
    <property type="evidence" value="ECO:0007669"/>
    <property type="project" value="UniProtKB-KW"/>
</dbReference>
<proteinExistence type="predicted"/>
<feature type="domain" description="Carbohydrate kinase PfkB" evidence="3">
    <location>
        <begin position="18"/>
        <end position="315"/>
    </location>
</feature>
<dbReference type="RefSeq" id="WP_259527135.1">
    <property type="nucleotide sequence ID" value="NZ_JANLCK010000004.1"/>
</dbReference>
<name>A0AA42BWH3_9MICO</name>
<reference evidence="4" key="1">
    <citation type="submission" date="2022-08" db="EMBL/GenBank/DDBJ databases">
        <authorList>
            <person name="Deng Y."/>
            <person name="Han X.-F."/>
            <person name="Zhang Y.-Q."/>
        </authorList>
    </citation>
    <scope>NUCLEOTIDE SEQUENCE</scope>
    <source>
        <strain evidence="4">CPCC 203407</strain>
    </source>
</reference>
<dbReference type="Pfam" id="PF00294">
    <property type="entry name" value="PfkB"/>
    <property type="match status" value="1"/>
</dbReference>
<keyword evidence="2 4" id="KW-0418">Kinase</keyword>
<comment type="caution">
    <text evidence="4">The sequence shown here is derived from an EMBL/GenBank/DDBJ whole genome shotgun (WGS) entry which is preliminary data.</text>
</comment>
<sequence>MGSRATAPASRSLTPGGVVVFGDVIDDVIVTPAHEIRPDTDTTASIERRPGGSAANAAAWFAHLGERTDFFGRVGVAEVEQHAALLEQHGVRAHLVGDPERPTGTIVIILEQDRTRTMLTERGANALTSGADLDRALIGPGTHLHFTAYTIFSEALDGSDPAERYSLLIREMQAAGATVSVNPGSAGFIADHGAGRLRAAMAGADVLIPNLDEGRMLTGRHEPDAVVEALLAEHPLVALTLGRDGVLAARRSGERVRVPALQLTPVDTTGAGDAFSAGFVCGLRSTGGVQHGDLRAAAEAGVRTAAEAVGRVGARPVPGVSPASVRAAPVPAAS</sequence>
<dbReference type="InterPro" id="IPR029056">
    <property type="entry name" value="Ribokinase-like"/>
</dbReference>
<evidence type="ECO:0000256" key="1">
    <source>
        <dbReference type="ARBA" id="ARBA00022679"/>
    </source>
</evidence>
<evidence type="ECO:0000256" key="2">
    <source>
        <dbReference type="ARBA" id="ARBA00022777"/>
    </source>
</evidence>
<dbReference type="InterPro" id="IPR011611">
    <property type="entry name" value="PfkB_dom"/>
</dbReference>
<accession>A0AA42BWH3</accession>
<dbReference type="SUPFAM" id="SSF53613">
    <property type="entry name" value="Ribokinase-like"/>
    <property type="match status" value="1"/>
</dbReference>
<dbReference type="PROSITE" id="PS00584">
    <property type="entry name" value="PFKB_KINASES_2"/>
    <property type="match status" value="1"/>
</dbReference>
<organism evidence="4 5">
    <name type="scientific">Herbiconiux oxytropis</name>
    <dbReference type="NCBI Taxonomy" id="2970915"/>
    <lineage>
        <taxon>Bacteria</taxon>
        <taxon>Bacillati</taxon>
        <taxon>Actinomycetota</taxon>
        <taxon>Actinomycetes</taxon>
        <taxon>Micrococcales</taxon>
        <taxon>Microbacteriaceae</taxon>
        <taxon>Herbiconiux</taxon>
    </lineage>
</organism>
<dbReference type="Gene3D" id="3.40.1190.20">
    <property type="match status" value="1"/>
</dbReference>
<gene>
    <name evidence="4" type="ORF">N1028_09585</name>
</gene>
<evidence type="ECO:0000259" key="3">
    <source>
        <dbReference type="Pfam" id="PF00294"/>
    </source>
</evidence>
<evidence type="ECO:0000313" key="4">
    <source>
        <dbReference type="EMBL" id="MCS5726143.1"/>
    </source>
</evidence>